<reference evidence="1" key="1">
    <citation type="journal article" date="2020" name="Stud. Mycol.">
        <title>101 Dothideomycetes genomes: a test case for predicting lifestyles and emergence of pathogens.</title>
        <authorList>
            <person name="Haridas S."/>
            <person name="Albert R."/>
            <person name="Binder M."/>
            <person name="Bloem J."/>
            <person name="Labutti K."/>
            <person name="Salamov A."/>
            <person name="Andreopoulos B."/>
            <person name="Baker S."/>
            <person name="Barry K."/>
            <person name="Bills G."/>
            <person name="Bluhm B."/>
            <person name="Cannon C."/>
            <person name="Castanera R."/>
            <person name="Culley D."/>
            <person name="Daum C."/>
            <person name="Ezra D."/>
            <person name="Gonzalez J."/>
            <person name="Henrissat B."/>
            <person name="Kuo A."/>
            <person name="Liang C."/>
            <person name="Lipzen A."/>
            <person name="Lutzoni F."/>
            <person name="Magnuson J."/>
            <person name="Mondo S."/>
            <person name="Nolan M."/>
            <person name="Ohm R."/>
            <person name="Pangilinan J."/>
            <person name="Park H.-J."/>
            <person name="Ramirez L."/>
            <person name="Alfaro M."/>
            <person name="Sun H."/>
            <person name="Tritt A."/>
            <person name="Yoshinaga Y."/>
            <person name="Zwiers L.-H."/>
            <person name="Turgeon B."/>
            <person name="Goodwin S."/>
            <person name="Spatafora J."/>
            <person name="Crous P."/>
            <person name="Grigoriev I."/>
        </authorList>
    </citation>
    <scope>NUCLEOTIDE SEQUENCE</scope>
    <source>
        <strain evidence="1">CBS 161.51</strain>
    </source>
</reference>
<name>A0A6A5T6S7_9PLEO</name>
<organism evidence="1 2">
    <name type="scientific">Clathrospora elynae</name>
    <dbReference type="NCBI Taxonomy" id="706981"/>
    <lineage>
        <taxon>Eukaryota</taxon>
        <taxon>Fungi</taxon>
        <taxon>Dikarya</taxon>
        <taxon>Ascomycota</taxon>
        <taxon>Pezizomycotina</taxon>
        <taxon>Dothideomycetes</taxon>
        <taxon>Pleosporomycetidae</taxon>
        <taxon>Pleosporales</taxon>
        <taxon>Diademaceae</taxon>
        <taxon>Clathrospora</taxon>
    </lineage>
</organism>
<sequence length="213" mass="23684">MASGLQPSALQSSHAIPAPLQFPVHRRGNTYQVIASPWLMAIPTPFNILFTGANTNALYTCSGASSIGEQLYSANLFISWTIKYRPGQSLVYVIVNDGFNALQKRLTIRLEPVDAVLFKKATHLVAIAKLSTASCKTLYPVAACILQVWEETLLKFRLLHLSEIGIAASVFVEQEISKQRMVQAELSAMIFWDIDNRVQLVQNLMNALCRNME</sequence>
<gene>
    <name evidence="1" type="ORF">EJ02DRAFT_461589</name>
</gene>
<dbReference type="EMBL" id="ML975998">
    <property type="protein sequence ID" value="KAF1947389.1"/>
    <property type="molecule type" value="Genomic_DNA"/>
</dbReference>
<evidence type="ECO:0000313" key="2">
    <source>
        <dbReference type="Proteomes" id="UP000800038"/>
    </source>
</evidence>
<evidence type="ECO:0000313" key="1">
    <source>
        <dbReference type="EMBL" id="KAF1947389.1"/>
    </source>
</evidence>
<keyword evidence="2" id="KW-1185">Reference proteome</keyword>
<proteinExistence type="predicted"/>
<dbReference type="Proteomes" id="UP000800038">
    <property type="component" value="Unassembled WGS sequence"/>
</dbReference>
<accession>A0A6A5T6S7</accession>
<dbReference type="AlphaFoldDB" id="A0A6A5T6S7"/>
<protein>
    <submittedName>
        <fullName evidence="1">Uncharacterized protein</fullName>
    </submittedName>
</protein>